<dbReference type="InterPro" id="IPR015168">
    <property type="entry name" value="SsuA/THI5"/>
</dbReference>
<dbReference type="OrthoDB" id="5348911at2"/>
<accession>A0A1I5DEV8</accession>
<feature type="domain" description="SsuA/THI5-like" evidence="2">
    <location>
        <begin position="37"/>
        <end position="247"/>
    </location>
</feature>
<keyword evidence="4" id="KW-1185">Reference proteome</keyword>
<gene>
    <name evidence="3" type="ORF">SAMN04488056_102578</name>
</gene>
<dbReference type="PANTHER" id="PTHR31528">
    <property type="entry name" value="4-AMINO-5-HYDROXYMETHYL-2-METHYLPYRIMIDINE PHOSPHATE SYNTHASE THI11-RELATED"/>
    <property type="match status" value="1"/>
</dbReference>
<evidence type="ECO:0000313" key="3">
    <source>
        <dbReference type="EMBL" id="SFN97722.1"/>
    </source>
</evidence>
<dbReference type="PANTHER" id="PTHR31528:SF3">
    <property type="entry name" value="THIAMINE BIOSYNTHESIS PROTEIN HI_0357-RELATED"/>
    <property type="match status" value="1"/>
</dbReference>
<organism evidence="3 4">
    <name type="scientific">Cohaesibacter marisflavi</name>
    <dbReference type="NCBI Taxonomy" id="655353"/>
    <lineage>
        <taxon>Bacteria</taxon>
        <taxon>Pseudomonadati</taxon>
        <taxon>Pseudomonadota</taxon>
        <taxon>Alphaproteobacteria</taxon>
        <taxon>Hyphomicrobiales</taxon>
        <taxon>Cohaesibacteraceae</taxon>
    </lineage>
</organism>
<dbReference type="Gene3D" id="3.40.190.10">
    <property type="entry name" value="Periplasmic binding protein-like II"/>
    <property type="match status" value="2"/>
</dbReference>
<dbReference type="AlphaFoldDB" id="A0A1I5DEV8"/>
<proteinExistence type="predicted"/>
<reference evidence="3 4" key="1">
    <citation type="submission" date="2016-10" db="EMBL/GenBank/DDBJ databases">
        <authorList>
            <person name="de Groot N.N."/>
        </authorList>
    </citation>
    <scope>NUCLEOTIDE SEQUENCE [LARGE SCALE GENOMIC DNA]</scope>
    <source>
        <strain evidence="3 4">CGMCC 1.9157</strain>
    </source>
</reference>
<dbReference type="RefSeq" id="WP_090070174.1">
    <property type="nucleotide sequence ID" value="NZ_FOVR01000002.1"/>
</dbReference>
<dbReference type="InterPro" id="IPR027939">
    <property type="entry name" value="NMT1/THI5"/>
</dbReference>
<feature type="signal peptide" evidence="1">
    <location>
        <begin position="1"/>
        <end position="24"/>
    </location>
</feature>
<dbReference type="GO" id="GO:0009228">
    <property type="term" value="P:thiamine biosynthetic process"/>
    <property type="evidence" value="ECO:0007669"/>
    <property type="project" value="InterPro"/>
</dbReference>
<sequence>MSRFPIKSFAAALMLAGLTLPASAGTPFSVMLDWFVNPDHGPIIVAKQRGYFKEAGLDVEIIAPADPSDPPKMAAAGEVDLGVSYQPQLYLQHKEGLPVVRVGSLIDSPLYCIMVDADGPVKSLADLKGGRVGFSVPGIEEALMHRMLRTNGVEPDEVEQVNVNFALTSALAAGKVDAVGGAFRNFELHQMAMVGRKGKCFFPEEHGVPVYEELIYETAADRTDFSAIKTFLKVTARAAEEIAKDPEGTWEEFKGYAAELDDQLNHDAWFDTYPKFSVKPMALDKARYEAFGAYLNEIGMIEATPPLDGITHDLSGE</sequence>
<dbReference type="STRING" id="655353.SAMN04488056_102578"/>
<evidence type="ECO:0000256" key="1">
    <source>
        <dbReference type="SAM" id="SignalP"/>
    </source>
</evidence>
<evidence type="ECO:0000313" key="4">
    <source>
        <dbReference type="Proteomes" id="UP000199236"/>
    </source>
</evidence>
<feature type="chain" id="PRO_5011521768" evidence="1">
    <location>
        <begin position="25"/>
        <end position="317"/>
    </location>
</feature>
<dbReference type="Proteomes" id="UP000199236">
    <property type="component" value="Unassembled WGS sequence"/>
</dbReference>
<dbReference type="SUPFAM" id="SSF53850">
    <property type="entry name" value="Periplasmic binding protein-like II"/>
    <property type="match status" value="1"/>
</dbReference>
<name>A0A1I5DEV8_9HYPH</name>
<evidence type="ECO:0000259" key="2">
    <source>
        <dbReference type="Pfam" id="PF09084"/>
    </source>
</evidence>
<protein>
    <submittedName>
        <fullName evidence="3">Putative hydroxymethylpyrimidine transport system substrate-binding protein</fullName>
    </submittedName>
</protein>
<dbReference type="EMBL" id="FOVR01000002">
    <property type="protein sequence ID" value="SFN97722.1"/>
    <property type="molecule type" value="Genomic_DNA"/>
</dbReference>
<dbReference type="Pfam" id="PF09084">
    <property type="entry name" value="NMT1"/>
    <property type="match status" value="1"/>
</dbReference>
<keyword evidence="1" id="KW-0732">Signal</keyword>